<proteinExistence type="predicted"/>
<dbReference type="InterPro" id="IPR029058">
    <property type="entry name" value="AB_hydrolase_fold"/>
</dbReference>
<keyword evidence="2" id="KW-1185">Reference proteome</keyword>
<comment type="caution">
    <text evidence="1">The sequence shown here is derived from an EMBL/GenBank/DDBJ whole genome shotgun (WGS) entry which is preliminary data.</text>
</comment>
<organism evidence="1 2">
    <name type="scientific">Talaromyces pinophilus</name>
    <name type="common">Penicillium pinophilum</name>
    <dbReference type="NCBI Taxonomy" id="128442"/>
    <lineage>
        <taxon>Eukaryota</taxon>
        <taxon>Fungi</taxon>
        <taxon>Dikarya</taxon>
        <taxon>Ascomycota</taxon>
        <taxon>Pezizomycotina</taxon>
        <taxon>Eurotiomycetes</taxon>
        <taxon>Eurotiomycetidae</taxon>
        <taxon>Eurotiales</taxon>
        <taxon>Trichocomaceae</taxon>
        <taxon>Talaromyces</taxon>
        <taxon>Talaromyces sect. Talaromyces</taxon>
    </lineage>
</organism>
<accession>A0A6N4SLN9</accession>
<evidence type="ECO:0000313" key="1">
    <source>
        <dbReference type="EMBL" id="GAM40637.1"/>
    </source>
</evidence>
<evidence type="ECO:0000313" key="2">
    <source>
        <dbReference type="Proteomes" id="UP000053095"/>
    </source>
</evidence>
<dbReference type="AlphaFoldDB" id="A0A6N4SLN9"/>
<sequence>MHPRLFHSLVFLEPMIQTESPFKPGGPSPALWTSSRPDLWPSVQDAEKYIRGESFWRKWDPRCLDRYIRFGLRPVPTALCPSSESGAVTITTPKAQEAWTYMRLNAGPRDNSGSVETEQFLGVDLATVPREGDNNNPNYALVSPWPCIAFEYLPFVRPSVLYIFGEKSYINNPERRREKLERTGKGLGGSGGVAANRVRSEILSKGSHILEMIHDTARLLASWLESQIKFYRAEKEFWDHGPDSQKSDQDGMALSLQWMKYVNQPVDTKRAIKSHL</sequence>
<dbReference type="Gene3D" id="3.40.50.1820">
    <property type="entry name" value="alpha/beta hydrolase"/>
    <property type="match status" value="1"/>
</dbReference>
<dbReference type="Proteomes" id="UP000053095">
    <property type="component" value="Unassembled WGS sequence"/>
</dbReference>
<reference evidence="2" key="1">
    <citation type="journal article" date="2015" name="Genome Announc.">
        <title>Draft genome sequence of Talaromyces cellulolyticus strain Y-94, a source of lignocellulosic biomass-degrading enzymes.</title>
        <authorList>
            <person name="Fujii T."/>
            <person name="Koike H."/>
            <person name="Sawayama S."/>
            <person name="Yano S."/>
            <person name="Inoue H."/>
        </authorList>
    </citation>
    <scope>NUCLEOTIDE SEQUENCE [LARGE SCALE GENOMIC DNA]</scope>
    <source>
        <strain evidence="2">Y-94</strain>
    </source>
</reference>
<gene>
    <name evidence="1" type="ORF">TCE0_039r13135</name>
</gene>
<name>A0A6N4SLN9_TALPI</name>
<dbReference type="EMBL" id="DF933835">
    <property type="protein sequence ID" value="GAM40637.1"/>
    <property type="molecule type" value="Genomic_DNA"/>
</dbReference>
<protein>
    <submittedName>
        <fullName evidence="1">Uncharacterized protein</fullName>
    </submittedName>
</protein>